<dbReference type="HOGENOM" id="CLU_086034_6_2_9"/>
<comment type="subcellular location">
    <subcellularLocation>
        <location evidence="1">Cell membrane</location>
        <topology evidence="1">Single-pass membrane protein</topology>
    </subcellularLocation>
</comment>
<protein>
    <submittedName>
        <fullName evidence="9">Sec-independent protein translocase tatAy</fullName>
    </submittedName>
</protein>
<evidence type="ECO:0000313" key="10">
    <source>
        <dbReference type="Proteomes" id="UP000011747"/>
    </source>
</evidence>
<dbReference type="GO" id="GO:0005886">
    <property type="term" value="C:plasma membrane"/>
    <property type="evidence" value="ECO:0007669"/>
    <property type="project" value="UniProtKB-SubCell"/>
</dbReference>
<dbReference type="AlphaFoldDB" id="G9QL02"/>
<evidence type="ECO:0000256" key="4">
    <source>
        <dbReference type="ARBA" id="ARBA00022692"/>
    </source>
</evidence>
<dbReference type="NCBIfam" id="NF011430">
    <property type="entry name" value="PRK14861.1"/>
    <property type="match status" value="1"/>
</dbReference>
<evidence type="ECO:0000313" key="9">
    <source>
        <dbReference type="EMBL" id="EHL78172.1"/>
    </source>
</evidence>
<accession>G9QL02</accession>
<dbReference type="PANTHER" id="PTHR42982:SF1">
    <property type="entry name" value="SEC-INDEPENDENT PROTEIN TRANSLOCASE PROTEIN TATA"/>
    <property type="match status" value="1"/>
</dbReference>
<proteinExistence type="predicted"/>
<evidence type="ECO:0000256" key="1">
    <source>
        <dbReference type="ARBA" id="ARBA00004162"/>
    </source>
</evidence>
<dbReference type="InterPro" id="IPR003369">
    <property type="entry name" value="TatA/B/E"/>
</dbReference>
<dbReference type="Pfam" id="PF02416">
    <property type="entry name" value="TatA_B_E"/>
    <property type="match status" value="1"/>
</dbReference>
<evidence type="ECO:0000256" key="6">
    <source>
        <dbReference type="ARBA" id="ARBA00022989"/>
    </source>
</evidence>
<reference evidence="9 10" key="1">
    <citation type="submission" date="2011-09" db="EMBL/GenBank/DDBJ databases">
        <title>The Genome Sequence of Bacillus smithii 7_3_47FAA.</title>
        <authorList>
            <consortium name="The Broad Institute Genome Sequencing Platform"/>
            <person name="Earl A."/>
            <person name="Ward D."/>
            <person name="Feldgarden M."/>
            <person name="Gevers D."/>
            <person name="Daigneault M."/>
            <person name="Strauss J."/>
            <person name="Allen-Vercoe E."/>
            <person name="Young S.K."/>
            <person name="Zeng Q."/>
            <person name="Gargeya S."/>
            <person name="Fitzgerald M."/>
            <person name="Haas B."/>
            <person name="Abouelleil A."/>
            <person name="Alvarado L."/>
            <person name="Arachchi H.M."/>
            <person name="Berlin A."/>
            <person name="Brown A."/>
            <person name="Chapman S.B."/>
            <person name="Chen Z."/>
            <person name="Dunbar C."/>
            <person name="Freedman E."/>
            <person name="Gearin G."/>
            <person name="Goldberg J."/>
            <person name="Griggs A."/>
            <person name="Gujja S."/>
            <person name="Heiman D."/>
            <person name="Howarth C."/>
            <person name="Larson L."/>
            <person name="Lui A."/>
            <person name="MacDonald P.J.P."/>
            <person name="Montmayeur A."/>
            <person name="Murphy C."/>
            <person name="Neiman D."/>
            <person name="Pearson M."/>
            <person name="Priest M."/>
            <person name="Roberts A."/>
            <person name="Saif S."/>
            <person name="Shea T."/>
            <person name="Shenoy N."/>
            <person name="Sisk P."/>
            <person name="Stolte C."/>
            <person name="Sykes S."/>
            <person name="Wortman J."/>
            <person name="Nusbaum C."/>
            <person name="Birren B."/>
        </authorList>
    </citation>
    <scope>NUCLEOTIDE SEQUENCE [LARGE SCALE GENOMIC DNA]</scope>
    <source>
        <strain evidence="9 10">7_3_47FAA</strain>
    </source>
</reference>
<keyword evidence="10" id="KW-1185">Reference proteome</keyword>
<dbReference type="PANTHER" id="PTHR42982">
    <property type="entry name" value="SEC-INDEPENDENT PROTEIN TRANSLOCASE PROTEIN TATA"/>
    <property type="match status" value="1"/>
</dbReference>
<keyword evidence="6" id="KW-1133">Transmembrane helix</keyword>
<dbReference type="InterPro" id="IPR006312">
    <property type="entry name" value="TatA/E"/>
</dbReference>
<name>G9QL02_9BACI</name>
<dbReference type="Proteomes" id="UP000011747">
    <property type="component" value="Unassembled WGS sequence"/>
</dbReference>
<dbReference type="EMBL" id="ACWF01000089">
    <property type="protein sequence ID" value="EHL78172.1"/>
    <property type="molecule type" value="Genomic_DNA"/>
</dbReference>
<evidence type="ECO:0000256" key="7">
    <source>
        <dbReference type="ARBA" id="ARBA00023010"/>
    </source>
</evidence>
<evidence type="ECO:0000256" key="8">
    <source>
        <dbReference type="ARBA" id="ARBA00023136"/>
    </source>
</evidence>
<dbReference type="NCBIfam" id="TIGR01411">
    <property type="entry name" value="tatAE"/>
    <property type="match status" value="1"/>
</dbReference>
<comment type="caution">
    <text evidence="9">The sequence shown here is derived from an EMBL/GenBank/DDBJ whole genome shotgun (WGS) entry which is preliminary data.</text>
</comment>
<dbReference type="GO" id="GO:0043953">
    <property type="term" value="P:protein transport by the Tat complex"/>
    <property type="evidence" value="ECO:0007669"/>
    <property type="project" value="InterPro"/>
</dbReference>
<evidence type="ECO:0000256" key="2">
    <source>
        <dbReference type="ARBA" id="ARBA00022448"/>
    </source>
</evidence>
<sequence length="55" mass="5871">MGLGSLILTAIAALLIFGPKKLPQLGKAAGDTLREFKQATKGLADDEKMKKNDDK</sequence>
<keyword evidence="2" id="KW-0813">Transport</keyword>
<organism evidence="9 10">
    <name type="scientific">Bacillus smithii 7_3_47FAA</name>
    <dbReference type="NCBI Taxonomy" id="665952"/>
    <lineage>
        <taxon>Bacteria</taxon>
        <taxon>Bacillati</taxon>
        <taxon>Bacillota</taxon>
        <taxon>Bacilli</taxon>
        <taxon>Bacillales</taxon>
        <taxon>Bacillaceae</taxon>
        <taxon>Bacillus</taxon>
    </lineage>
</organism>
<keyword evidence="3" id="KW-1003">Cell membrane</keyword>
<dbReference type="PATRIC" id="fig|665952.3.peg.1712"/>
<keyword evidence="5" id="KW-0653">Protein transport</keyword>
<gene>
    <name evidence="9" type="ORF">HMPREF1015_02412</name>
</gene>
<keyword evidence="7" id="KW-0811">Translocation</keyword>
<dbReference type="Gene3D" id="1.20.5.3310">
    <property type="match status" value="1"/>
</dbReference>
<evidence type="ECO:0000256" key="5">
    <source>
        <dbReference type="ARBA" id="ARBA00022927"/>
    </source>
</evidence>
<evidence type="ECO:0000256" key="3">
    <source>
        <dbReference type="ARBA" id="ARBA00022475"/>
    </source>
</evidence>
<keyword evidence="8" id="KW-0472">Membrane</keyword>
<keyword evidence="4" id="KW-0812">Transmembrane</keyword>